<proteinExistence type="predicted"/>
<keyword evidence="2" id="KW-1185">Reference proteome</keyword>
<sequence>MTNSPWFLQCVELELNSDPLWFESNSKGQVLSTRLYGISMMDCVSFMNGKLITFDEKPTINPPDYNLKKISYRVATLVVCDYEKRILYYLTRWPCCSHDTGTTASSTSTKPSYFHPDTTYLLMVSSLGSGRNSINIWHLYVYVKSIQLTLVETRDTVTQWVGDCVILKTYLLNNESPLFAMATKEMLLSFINEYNPHQGINSAGNKLCEKVFSDVIQYLGLSKD</sequence>
<comment type="caution">
    <text evidence="1">The sequence shown here is derived from an EMBL/GenBank/DDBJ whole genome shotgun (WGS) entry which is preliminary data.</text>
</comment>
<dbReference type="AlphaFoldDB" id="A0A0L6UUX4"/>
<protein>
    <submittedName>
        <fullName evidence="1">Uncharacterized protein</fullName>
    </submittedName>
</protein>
<name>A0A0L6UUX4_9BASI</name>
<reference evidence="1 2" key="1">
    <citation type="submission" date="2015-08" db="EMBL/GenBank/DDBJ databases">
        <title>Next Generation Sequencing and Analysis of the Genome of Puccinia sorghi L Schw, the Causal Agent of Maize Common Rust.</title>
        <authorList>
            <person name="Rochi L."/>
            <person name="Burguener G."/>
            <person name="Darino M."/>
            <person name="Turjanski A."/>
            <person name="Kreff E."/>
            <person name="Dieguez M.J."/>
            <person name="Sacco F."/>
        </authorList>
    </citation>
    <scope>NUCLEOTIDE SEQUENCE [LARGE SCALE GENOMIC DNA]</scope>
    <source>
        <strain evidence="1 2">RO10H11247</strain>
    </source>
</reference>
<dbReference type="VEuPathDB" id="FungiDB:VP01_386g14"/>
<organism evidence="1 2">
    <name type="scientific">Puccinia sorghi</name>
    <dbReference type="NCBI Taxonomy" id="27349"/>
    <lineage>
        <taxon>Eukaryota</taxon>
        <taxon>Fungi</taxon>
        <taxon>Dikarya</taxon>
        <taxon>Basidiomycota</taxon>
        <taxon>Pucciniomycotina</taxon>
        <taxon>Pucciniomycetes</taxon>
        <taxon>Pucciniales</taxon>
        <taxon>Pucciniaceae</taxon>
        <taxon>Puccinia</taxon>
    </lineage>
</organism>
<dbReference type="EMBL" id="LAVV01008912">
    <property type="protein sequence ID" value="KNZ51670.1"/>
    <property type="molecule type" value="Genomic_DNA"/>
</dbReference>
<evidence type="ECO:0000313" key="1">
    <source>
        <dbReference type="EMBL" id="KNZ51670.1"/>
    </source>
</evidence>
<evidence type="ECO:0000313" key="2">
    <source>
        <dbReference type="Proteomes" id="UP000037035"/>
    </source>
</evidence>
<accession>A0A0L6UUX4</accession>
<dbReference type="Proteomes" id="UP000037035">
    <property type="component" value="Unassembled WGS sequence"/>
</dbReference>
<gene>
    <name evidence="1" type="ORF">VP01_386g14</name>
</gene>